<reference evidence="2" key="1">
    <citation type="submission" date="2016-06" db="UniProtKB">
        <authorList>
            <consortium name="WormBaseParasite"/>
        </authorList>
    </citation>
    <scope>IDENTIFICATION</scope>
</reference>
<proteinExistence type="predicted"/>
<evidence type="ECO:0000256" key="1">
    <source>
        <dbReference type="SAM" id="MobiDB-lite"/>
    </source>
</evidence>
<dbReference type="AlphaFoldDB" id="A0A183CW30"/>
<accession>A0A183CW30</accession>
<dbReference type="WBParaSite" id="GPUH_0000067101-mRNA-1">
    <property type="protein sequence ID" value="GPUH_0000067101-mRNA-1"/>
    <property type="gene ID" value="GPUH_0000067101"/>
</dbReference>
<sequence length="269" mass="29087">LFFQRPSAKELLKHAFIRKAKKNSFLMDLIERSVEYKTRLEPSSDSDQDEETDTNGGTDWVFNTVKAPQGTSNASDESNADQNTVRVKNEHVRPSIATYQPRNMSPNATIVNRNHDSKVAQLTHDLRQTSMYPSSSGAYNTHFSSLYTNAGATVNGGVQVAHNGNATTIAVSSPTSSPTSSLTRHSFAISDASSRSSAQAAPQHSLGALSQNTGSNIRADLDAVAMAFKEAEKNCPGVCDQFVVELLTTVAYPQATESELQAAVDRLTM</sequence>
<organism evidence="2">
    <name type="scientific">Gongylonema pulchrum</name>
    <dbReference type="NCBI Taxonomy" id="637853"/>
    <lineage>
        <taxon>Eukaryota</taxon>
        <taxon>Metazoa</taxon>
        <taxon>Ecdysozoa</taxon>
        <taxon>Nematoda</taxon>
        <taxon>Chromadorea</taxon>
        <taxon>Rhabditida</taxon>
        <taxon>Spirurina</taxon>
        <taxon>Spiruromorpha</taxon>
        <taxon>Spiruroidea</taxon>
        <taxon>Gongylonematidae</taxon>
        <taxon>Gongylonema</taxon>
    </lineage>
</organism>
<feature type="region of interest" description="Disordered" evidence="1">
    <location>
        <begin position="38"/>
        <end position="87"/>
    </location>
</feature>
<protein>
    <submittedName>
        <fullName evidence="2">Protein kinase domain-containing protein</fullName>
    </submittedName>
</protein>
<dbReference type="Gene3D" id="1.10.12.70">
    <property type="match status" value="1"/>
</dbReference>
<evidence type="ECO:0000313" key="2">
    <source>
        <dbReference type="WBParaSite" id="GPUH_0000067101-mRNA-1"/>
    </source>
</evidence>
<name>A0A183CW30_9BILA</name>
<dbReference type="InterPro" id="IPR046409">
    <property type="entry name" value="PDC10_dimerisation_sf"/>
</dbReference>
<feature type="compositionally biased region" description="Polar residues" evidence="1">
    <location>
        <begin position="69"/>
        <end position="86"/>
    </location>
</feature>
<feature type="compositionally biased region" description="Acidic residues" evidence="1">
    <location>
        <begin position="44"/>
        <end position="53"/>
    </location>
</feature>